<organism evidence="1 2">
    <name type="scientific">Laccaria amethystina LaAM-08-1</name>
    <dbReference type="NCBI Taxonomy" id="1095629"/>
    <lineage>
        <taxon>Eukaryota</taxon>
        <taxon>Fungi</taxon>
        <taxon>Dikarya</taxon>
        <taxon>Basidiomycota</taxon>
        <taxon>Agaricomycotina</taxon>
        <taxon>Agaricomycetes</taxon>
        <taxon>Agaricomycetidae</taxon>
        <taxon>Agaricales</taxon>
        <taxon>Agaricineae</taxon>
        <taxon>Hydnangiaceae</taxon>
        <taxon>Laccaria</taxon>
    </lineage>
</organism>
<evidence type="ECO:0000313" key="1">
    <source>
        <dbReference type="EMBL" id="KIJ98616.1"/>
    </source>
</evidence>
<reference evidence="1 2" key="1">
    <citation type="submission" date="2014-04" db="EMBL/GenBank/DDBJ databases">
        <authorList>
            <consortium name="DOE Joint Genome Institute"/>
            <person name="Kuo A."/>
            <person name="Kohler A."/>
            <person name="Nagy L.G."/>
            <person name="Floudas D."/>
            <person name="Copeland A."/>
            <person name="Barry K.W."/>
            <person name="Cichocki N."/>
            <person name="Veneault-Fourrey C."/>
            <person name="LaButti K."/>
            <person name="Lindquist E.A."/>
            <person name="Lipzen A."/>
            <person name="Lundell T."/>
            <person name="Morin E."/>
            <person name="Murat C."/>
            <person name="Sun H."/>
            <person name="Tunlid A."/>
            <person name="Henrissat B."/>
            <person name="Grigoriev I.V."/>
            <person name="Hibbett D.S."/>
            <person name="Martin F."/>
            <person name="Nordberg H.P."/>
            <person name="Cantor M.N."/>
            <person name="Hua S.X."/>
        </authorList>
    </citation>
    <scope>NUCLEOTIDE SEQUENCE [LARGE SCALE GENOMIC DNA]</scope>
    <source>
        <strain evidence="1 2">LaAM-08-1</strain>
    </source>
</reference>
<dbReference type="AlphaFoldDB" id="A0A0C9XM67"/>
<sequence length="220" mass="24813">MLPIPCFARPLPLCPPNLLPYPFPPLPLCPFFVPTDPFWRLDCWCPFSFSGVQARNAFFALRSLRPLTYRFLTSVEQTGGCFPALAMEERNFLYTTDYPTLFVSSFAWSALRSFSWRVPSRACSPHARKIHHTSLGLVRLSLSRRGPFFSPLLYATPPSPFDSELFPSLPKPSAYVPLFCFASLSWFSHPFPFCPVLSVTVLLPLLFLLSFATPCLSSSS</sequence>
<gene>
    <name evidence="1" type="ORF">K443DRAFT_205833</name>
</gene>
<protein>
    <submittedName>
        <fullName evidence="1">Unplaced genomic scaffold K443scaffold_130, whole genome shotgun sequence</fullName>
    </submittedName>
</protein>
<proteinExistence type="predicted"/>
<name>A0A0C9XM67_9AGAR</name>
<dbReference type="Proteomes" id="UP000054477">
    <property type="component" value="Unassembled WGS sequence"/>
</dbReference>
<dbReference type="HOGENOM" id="CLU_1256203_0_0_1"/>
<accession>A0A0C9XM67</accession>
<evidence type="ECO:0000313" key="2">
    <source>
        <dbReference type="Proteomes" id="UP000054477"/>
    </source>
</evidence>
<reference evidence="2" key="2">
    <citation type="submission" date="2015-01" db="EMBL/GenBank/DDBJ databases">
        <title>Evolutionary Origins and Diversification of the Mycorrhizal Mutualists.</title>
        <authorList>
            <consortium name="DOE Joint Genome Institute"/>
            <consortium name="Mycorrhizal Genomics Consortium"/>
            <person name="Kohler A."/>
            <person name="Kuo A."/>
            <person name="Nagy L.G."/>
            <person name="Floudas D."/>
            <person name="Copeland A."/>
            <person name="Barry K.W."/>
            <person name="Cichocki N."/>
            <person name="Veneault-Fourrey C."/>
            <person name="LaButti K."/>
            <person name="Lindquist E.A."/>
            <person name="Lipzen A."/>
            <person name="Lundell T."/>
            <person name="Morin E."/>
            <person name="Murat C."/>
            <person name="Riley R."/>
            <person name="Ohm R."/>
            <person name="Sun H."/>
            <person name="Tunlid A."/>
            <person name="Henrissat B."/>
            <person name="Grigoriev I.V."/>
            <person name="Hibbett D.S."/>
            <person name="Martin F."/>
        </authorList>
    </citation>
    <scope>NUCLEOTIDE SEQUENCE [LARGE SCALE GENOMIC DNA]</scope>
    <source>
        <strain evidence="2">LaAM-08-1</strain>
    </source>
</reference>
<keyword evidence="2" id="KW-1185">Reference proteome</keyword>
<dbReference type="EMBL" id="KN838665">
    <property type="protein sequence ID" value="KIJ98616.1"/>
    <property type="molecule type" value="Genomic_DNA"/>
</dbReference>